<dbReference type="Pfam" id="PF07009">
    <property type="entry name" value="NusG_II"/>
    <property type="match status" value="1"/>
</dbReference>
<keyword evidence="2" id="KW-1185">Reference proteome</keyword>
<dbReference type="EMBL" id="JAESND010000003">
    <property type="protein sequence ID" value="MBM3115986.1"/>
    <property type="molecule type" value="Genomic_DNA"/>
</dbReference>
<dbReference type="Proteomes" id="UP000809431">
    <property type="component" value="Unassembled WGS sequence"/>
</dbReference>
<proteinExistence type="predicted"/>
<name>A0ABS2BLX1_9NEIS</name>
<protein>
    <submittedName>
        <fullName evidence="1">NusG domain II-containing protein</fullName>
    </submittedName>
</protein>
<sequence>MLVLGLALVAASALWGWQGGNATRVRIWQGGKVYAEVDLAATRTLKVPGPLGDTVIEIAAGKARIAADPSPRQYCVREGWLTQAGEAAICLPNRTSFELLGAGGRGFDSLSY</sequence>
<accession>A0ABS2BLX1</accession>
<reference evidence="1 2" key="1">
    <citation type="submission" date="2021-01" db="EMBL/GenBank/DDBJ databases">
        <title>Draft Genome Sequence and Polyhydroxyalkanoate Biosynthetic Potential of Jeongeupia naejangsanensis Type Strain DSM 24253.</title>
        <authorList>
            <person name="Turrini P."/>
            <person name="Artuso I."/>
            <person name="Lugli G.A."/>
            <person name="Frangipani E."/>
            <person name="Ventura M."/>
            <person name="Visca P."/>
        </authorList>
    </citation>
    <scope>NUCLEOTIDE SEQUENCE [LARGE SCALE GENOMIC DNA]</scope>
    <source>
        <strain evidence="1 2">DSM 24253</strain>
    </source>
</reference>
<dbReference type="Gene3D" id="2.60.320.10">
    <property type="entry name" value="N-utilization substance G protein NusG, insert domain"/>
    <property type="match status" value="1"/>
</dbReference>
<organism evidence="1 2">
    <name type="scientific">Jeongeupia naejangsanensis</name>
    <dbReference type="NCBI Taxonomy" id="613195"/>
    <lineage>
        <taxon>Bacteria</taxon>
        <taxon>Pseudomonadati</taxon>
        <taxon>Pseudomonadota</taxon>
        <taxon>Betaproteobacteria</taxon>
        <taxon>Neisseriales</taxon>
        <taxon>Chitinibacteraceae</taxon>
        <taxon>Jeongeupia</taxon>
    </lineage>
</organism>
<gene>
    <name evidence="1" type="ORF">JMJ54_09090</name>
</gene>
<evidence type="ECO:0000313" key="2">
    <source>
        <dbReference type="Proteomes" id="UP000809431"/>
    </source>
</evidence>
<evidence type="ECO:0000313" key="1">
    <source>
        <dbReference type="EMBL" id="MBM3115986.1"/>
    </source>
</evidence>
<dbReference type="CDD" id="cd09910">
    <property type="entry name" value="NGN-insert_like"/>
    <property type="match status" value="1"/>
</dbReference>
<dbReference type="InterPro" id="IPR038690">
    <property type="entry name" value="NusG_2_sf"/>
</dbReference>
<comment type="caution">
    <text evidence="1">The sequence shown here is derived from an EMBL/GenBank/DDBJ whole genome shotgun (WGS) entry which is preliminary data.</text>
</comment>